<feature type="compositionally biased region" description="Basic residues" evidence="1">
    <location>
        <begin position="123"/>
        <end position="133"/>
    </location>
</feature>
<evidence type="ECO:0000313" key="2">
    <source>
        <dbReference type="EMBL" id="KAJ8346001.1"/>
    </source>
</evidence>
<gene>
    <name evidence="2" type="ORF">SKAU_G00301940</name>
</gene>
<feature type="region of interest" description="Disordered" evidence="1">
    <location>
        <begin position="111"/>
        <end position="133"/>
    </location>
</feature>
<keyword evidence="3" id="KW-1185">Reference proteome</keyword>
<proteinExistence type="predicted"/>
<feature type="compositionally biased region" description="Basic and acidic residues" evidence="1">
    <location>
        <begin position="111"/>
        <end position="122"/>
    </location>
</feature>
<reference evidence="2" key="1">
    <citation type="journal article" date="2023" name="Science">
        <title>Genome structures resolve the early diversification of teleost fishes.</title>
        <authorList>
            <person name="Parey E."/>
            <person name="Louis A."/>
            <person name="Montfort J."/>
            <person name="Bouchez O."/>
            <person name="Roques C."/>
            <person name="Iampietro C."/>
            <person name="Lluch J."/>
            <person name="Castinel A."/>
            <person name="Donnadieu C."/>
            <person name="Desvignes T."/>
            <person name="Floi Bucao C."/>
            <person name="Jouanno E."/>
            <person name="Wen M."/>
            <person name="Mejri S."/>
            <person name="Dirks R."/>
            <person name="Jansen H."/>
            <person name="Henkel C."/>
            <person name="Chen W.J."/>
            <person name="Zahm M."/>
            <person name="Cabau C."/>
            <person name="Klopp C."/>
            <person name="Thompson A.W."/>
            <person name="Robinson-Rechavi M."/>
            <person name="Braasch I."/>
            <person name="Lecointre G."/>
            <person name="Bobe J."/>
            <person name="Postlethwait J.H."/>
            <person name="Berthelot C."/>
            <person name="Roest Crollius H."/>
            <person name="Guiguen Y."/>
        </authorList>
    </citation>
    <scope>NUCLEOTIDE SEQUENCE</scope>
    <source>
        <strain evidence="2">WJC10195</strain>
    </source>
</reference>
<evidence type="ECO:0000313" key="3">
    <source>
        <dbReference type="Proteomes" id="UP001152622"/>
    </source>
</evidence>
<dbReference type="Proteomes" id="UP001152622">
    <property type="component" value="Chromosome 12"/>
</dbReference>
<organism evidence="2 3">
    <name type="scientific">Synaphobranchus kaupii</name>
    <name type="common">Kaup's arrowtooth eel</name>
    <dbReference type="NCBI Taxonomy" id="118154"/>
    <lineage>
        <taxon>Eukaryota</taxon>
        <taxon>Metazoa</taxon>
        <taxon>Chordata</taxon>
        <taxon>Craniata</taxon>
        <taxon>Vertebrata</taxon>
        <taxon>Euteleostomi</taxon>
        <taxon>Actinopterygii</taxon>
        <taxon>Neopterygii</taxon>
        <taxon>Teleostei</taxon>
        <taxon>Anguilliformes</taxon>
        <taxon>Synaphobranchidae</taxon>
        <taxon>Synaphobranchus</taxon>
    </lineage>
</organism>
<sequence>MEPFNIEQSGGAVLVLRSVSTSDFSSQVYCDHQRLRTDDPDFSEVMNHNQSGAEVLDFSDLVAVSAEVLTALGTEDVCLSPRGAIQTGVCYGAGTSGKGCIWARVRVKGTGERKALSEEPHPTSRRHRRRRLP</sequence>
<protein>
    <submittedName>
        <fullName evidence="2">Uncharacterized protein</fullName>
    </submittedName>
</protein>
<evidence type="ECO:0000256" key="1">
    <source>
        <dbReference type="SAM" id="MobiDB-lite"/>
    </source>
</evidence>
<accession>A0A9Q1INE1</accession>
<dbReference type="EMBL" id="JAINUF010000012">
    <property type="protein sequence ID" value="KAJ8346001.1"/>
    <property type="molecule type" value="Genomic_DNA"/>
</dbReference>
<comment type="caution">
    <text evidence="2">The sequence shown here is derived from an EMBL/GenBank/DDBJ whole genome shotgun (WGS) entry which is preliminary data.</text>
</comment>
<name>A0A9Q1INE1_SYNKA</name>
<dbReference type="AlphaFoldDB" id="A0A9Q1INE1"/>